<dbReference type="InterPro" id="IPR013597">
    <property type="entry name" value="Mat_intron_G2"/>
</dbReference>
<sequence length="80" mass="9604">MIAQMINLIVRGWLNYFTKFKPSAVKYTIDWLNRRLVKWAMNKNKRFRGHRSRAQKWLRELAKRAHNVPTLGSRYDSVNG</sequence>
<evidence type="ECO:0000259" key="1">
    <source>
        <dbReference type="Pfam" id="PF08388"/>
    </source>
</evidence>
<protein>
    <submittedName>
        <fullName evidence="2">Group II intron maturase</fullName>
    </submittedName>
</protein>
<keyword evidence="3" id="KW-1185">Reference proteome</keyword>
<proteinExistence type="predicted"/>
<gene>
    <name evidence="2" type="ORF">EDD72_101214</name>
</gene>
<dbReference type="Proteomes" id="UP000295788">
    <property type="component" value="Unassembled WGS sequence"/>
</dbReference>
<comment type="caution">
    <text evidence="2">The sequence shown here is derived from an EMBL/GenBank/DDBJ whole genome shotgun (WGS) entry which is preliminary data.</text>
</comment>
<evidence type="ECO:0000313" key="3">
    <source>
        <dbReference type="Proteomes" id="UP000295788"/>
    </source>
</evidence>
<evidence type="ECO:0000313" key="2">
    <source>
        <dbReference type="EMBL" id="TCS84545.1"/>
    </source>
</evidence>
<organism evidence="2 3">
    <name type="scientific">Tepidibacillus fermentans</name>
    <dbReference type="NCBI Taxonomy" id="1281767"/>
    <lineage>
        <taxon>Bacteria</taxon>
        <taxon>Bacillati</taxon>
        <taxon>Bacillota</taxon>
        <taxon>Bacilli</taxon>
        <taxon>Bacillales</taxon>
        <taxon>Bacillaceae</taxon>
        <taxon>Tepidibacillus</taxon>
    </lineage>
</organism>
<dbReference type="Pfam" id="PF08388">
    <property type="entry name" value="GIIM"/>
    <property type="match status" value="1"/>
</dbReference>
<reference evidence="2 3" key="1">
    <citation type="submission" date="2019-03" db="EMBL/GenBank/DDBJ databases">
        <title>Genomic Encyclopedia of Type Strains, Phase IV (KMG-IV): sequencing the most valuable type-strain genomes for metagenomic binning, comparative biology and taxonomic classification.</title>
        <authorList>
            <person name="Goeker M."/>
        </authorList>
    </citation>
    <scope>NUCLEOTIDE SEQUENCE [LARGE SCALE GENOMIC DNA]</scope>
    <source>
        <strain evidence="2 3">DSM 23802</strain>
    </source>
</reference>
<feature type="domain" description="Group II intron maturase-specific" evidence="1">
    <location>
        <begin position="2"/>
        <end position="53"/>
    </location>
</feature>
<name>A0A4R3KKX7_9BACI</name>
<dbReference type="AlphaFoldDB" id="A0A4R3KKX7"/>
<accession>A0A4R3KKX7</accession>
<dbReference type="EMBL" id="SMAB01000001">
    <property type="protein sequence ID" value="TCS84545.1"/>
    <property type="molecule type" value="Genomic_DNA"/>
</dbReference>